<evidence type="ECO:0000259" key="1">
    <source>
        <dbReference type="SMART" id="SM00722"/>
    </source>
</evidence>
<dbReference type="Gene3D" id="2.160.20.10">
    <property type="entry name" value="Single-stranded right-handed beta-helix, Pectin lyase-like"/>
    <property type="match status" value="1"/>
</dbReference>
<dbReference type="InterPro" id="IPR011050">
    <property type="entry name" value="Pectin_lyase_fold/virulence"/>
</dbReference>
<reference evidence="2 3" key="1">
    <citation type="submission" date="2017-06" db="EMBL/GenBank/DDBJ databases">
        <title>Complete genome sequence of Shewanella marisflavi EP1 associated with anaerobic 2,4-dinitrotoluene reduction and salt tolerance.</title>
        <authorList>
            <person name="Huang J."/>
        </authorList>
    </citation>
    <scope>NUCLEOTIDE SEQUENCE [LARGE SCALE GENOMIC DNA]</scope>
    <source>
        <strain evidence="2 3">EP1</strain>
    </source>
</reference>
<dbReference type="Proteomes" id="UP000198233">
    <property type="component" value="Chromosome"/>
</dbReference>
<feature type="domain" description="Carbohydrate-binding/sugar hydrolysis" evidence="1">
    <location>
        <begin position="71"/>
        <end position="219"/>
    </location>
</feature>
<dbReference type="NCBIfam" id="TIGR04247">
    <property type="entry name" value="NosD_copper_fam"/>
    <property type="match status" value="1"/>
</dbReference>
<dbReference type="SUPFAM" id="SSF51126">
    <property type="entry name" value="Pectin lyase-like"/>
    <property type="match status" value="1"/>
</dbReference>
<dbReference type="EMBL" id="CP022272">
    <property type="protein sequence ID" value="ASJ95410.1"/>
    <property type="molecule type" value="Genomic_DNA"/>
</dbReference>
<sequence>MTRSTLSYCPQNSLRLSHGLSRRLWLTTEQILSLCLFCLLCSVSLLAWPSDAPRVIRVANSEALRSALKTMPRDSEIRLLPGRYLGRFELDKPLTLRGESGAIIDAQGEGSALVVSAAGGTITQLSILNWGRDLYQKDAAIRLLPGANDVAVIANELSGPGFGIYASEVSNLKLQDNQIQGEAESFLLDRGDGIHLLKVNAPLIKGNRIRNVRDGIYLESGVGSRVYGNHLSELQYGLHYMYTKQDEAMDNLASRVSGGYALMNSEGIRLVFNRVRDALEFGVLLNLTHDAEIQANLIEATQMPNSVAGDLFSEGKGLFVYGAKRNQISGNYIAGCQIGIAMALGGEDNFVYQNHFLANATQVRYVGEQRVEWSFQGRGNYWSDYQGWDLDGDGIGDSLHLPNDSLDRLFWLYPEARFLMESPIVKLLKWLDSQLQGEHSAGVVDSYPVMTPPRHAAPAAWEAL</sequence>
<dbReference type="Pfam" id="PF05048">
    <property type="entry name" value="NosD"/>
    <property type="match status" value="1"/>
</dbReference>
<evidence type="ECO:0000313" key="3">
    <source>
        <dbReference type="Proteomes" id="UP000198233"/>
    </source>
</evidence>
<organism evidence="2 3">
    <name type="scientific">Shewanella marisflavi</name>
    <dbReference type="NCBI Taxonomy" id="260364"/>
    <lineage>
        <taxon>Bacteria</taxon>
        <taxon>Pseudomonadati</taxon>
        <taxon>Pseudomonadota</taxon>
        <taxon>Gammaproteobacteria</taxon>
        <taxon>Alteromonadales</taxon>
        <taxon>Shewanellaceae</taxon>
        <taxon>Shewanella</taxon>
    </lineage>
</organism>
<dbReference type="SMART" id="SM00722">
    <property type="entry name" value="CASH"/>
    <property type="match status" value="2"/>
</dbReference>
<dbReference type="InterPro" id="IPR006633">
    <property type="entry name" value="Carb-bd_sugar_hydrolysis-dom"/>
</dbReference>
<protein>
    <submittedName>
        <fullName evidence="2">Copper ABC transporter substrate-binding protein</fullName>
    </submittedName>
</protein>
<feature type="domain" description="Carbohydrate-binding/sugar hydrolysis" evidence="1">
    <location>
        <begin position="225"/>
        <end position="398"/>
    </location>
</feature>
<proteinExistence type="predicted"/>
<dbReference type="InterPro" id="IPR026464">
    <property type="entry name" value="NosD_copper_fam"/>
</dbReference>
<dbReference type="InterPro" id="IPR012334">
    <property type="entry name" value="Pectin_lyas_fold"/>
</dbReference>
<dbReference type="InterPro" id="IPR006626">
    <property type="entry name" value="PbH1"/>
</dbReference>
<dbReference type="InterPro" id="IPR007742">
    <property type="entry name" value="NosD_dom"/>
</dbReference>
<accession>A0AAC9XLZ3</accession>
<evidence type="ECO:0000313" key="2">
    <source>
        <dbReference type="EMBL" id="ASJ95410.1"/>
    </source>
</evidence>
<dbReference type="SMART" id="SM00710">
    <property type="entry name" value="PbH1"/>
    <property type="match status" value="5"/>
</dbReference>
<dbReference type="KEGG" id="smav:CFF01_01755"/>
<gene>
    <name evidence="2" type="ORF">CFF01_01755</name>
</gene>
<dbReference type="AlphaFoldDB" id="A0AAC9XLZ3"/>
<name>A0AAC9XLZ3_9GAMM</name>